<dbReference type="InterPro" id="IPR008278">
    <property type="entry name" value="4-PPantetheinyl_Trfase_dom"/>
</dbReference>
<evidence type="ECO:0000256" key="2">
    <source>
        <dbReference type="ARBA" id="ARBA00022679"/>
    </source>
</evidence>
<dbReference type="PANTHER" id="PTHR12215:SF10">
    <property type="entry name" value="L-AMINOADIPATE-SEMIALDEHYDE DEHYDROGENASE-PHOSPHOPANTETHEINYL TRANSFERASE"/>
    <property type="match status" value="1"/>
</dbReference>
<dbReference type="SUPFAM" id="SSF56214">
    <property type="entry name" value="4'-phosphopantetheinyl transferase"/>
    <property type="match status" value="2"/>
</dbReference>
<evidence type="ECO:0000256" key="3">
    <source>
        <dbReference type="SAM" id="MobiDB-lite"/>
    </source>
</evidence>
<dbReference type="Gene3D" id="3.90.470.20">
    <property type="entry name" value="4'-phosphopantetheinyl transferase domain"/>
    <property type="match status" value="1"/>
</dbReference>
<dbReference type="Pfam" id="PF01648">
    <property type="entry name" value="ACPS"/>
    <property type="match status" value="1"/>
</dbReference>
<name>A0A345XJL5_9ACTN</name>
<protein>
    <submittedName>
        <fullName evidence="5">4-phosphopantetheinyl transferase</fullName>
    </submittedName>
</protein>
<keyword evidence="2 5" id="KW-0808">Transferase</keyword>
<dbReference type="InterPro" id="IPR050559">
    <property type="entry name" value="P-Pant_transferase_sf"/>
</dbReference>
<dbReference type="InterPro" id="IPR037143">
    <property type="entry name" value="4-PPantetheinyl_Trfase_dom_sf"/>
</dbReference>
<dbReference type="GO" id="GO:0019878">
    <property type="term" value="P:lysine biosynthetic process via aminoadipic acid"/>
    <property type="evidence" value="ECO:0007669"/>
    <property type="project" value="TreeGrafter"/>
</dbReference>
<dbReference type="EMBL" id="CP031320">
    <property type="protein sequence ID" value="AXK31831.1"/>
    <property type="molecule type" value="Genomic_DNA"/>
</dbReference>
<evidence type="ECO:0000256" key="1">
    <source>
        <dbReference type="ARBA" id="ARBA00010990"/>
    </source>
</evidence>
<evidence type="ECO:0000313" key="6">
    <source>
        <dbReference type="Proteomes" id="UP000254425"/>
    </source>
</evidence>
<dbReference type="GO" id="GO:0008897">
    <property type="term" value="F:holo-[acyl-carrier-protein] synthase activity"/>
    <property type="evidence" value="ECO:0007669"/>
    <property type="project" value="InterPro"/>
</dbReference>
<proteinExistence type="inferred from homology"/>
<feature type="domain" description="4'-phosphopantetheinyl transferase" evidence="4">
    <location>
        <begin position="132"/>
        <end position="210"/>
    </location>
</feature>
<dbReference type="AlphaFoldDB" id="A0A345XJL5"/>
<evidence type="ECO:0000313" key="5">
    <source>
        <dbReference type="EMBL" id="AXK31831.1"/>
    </source>
</evidence>
<dbReference type="PANTHER" id="PTHR12215">
    <property type="entry name" value="PHOSPHOPANTETHEINE TRANSFERASE"/>
    <property type="match status" value="1"/>
</dbReference>
<comment type="similarity">
    <text evidence="1">Belongs to the P-Pant transferase superfamily. Gsp/Sfp/HetI/AcpT family.</text>
</comment>
<reference evidence="5 6" key="1">
    <citation type="submission" date="2018-07" db="EMBL/GenBank/DDBJ databases">
        <title>Draft genome of the type strain Streptomyces armeniacus ATCC 15676.</title>
        <authorList>
            <person name="Labana P."/>
            <person name="Gosse J.T."/>
            <person name="Boddy C.N."/>
        </authorList>
    </citation>
    <scope>NUCLEOTIDE SEQUENCE [LARGE SCALE GENOMIC DNA]</scope>
    <source>
        <strain evidence="5 6">ATCC 15676</strain>
    </source>
</reference>
<dbReference type="Proteomes" id="UP000254425">
    <property type="component" value="Chromosome"/>
</dbReference>
<dbReference type="GO" id="GO:0005829">
    <property type="term" value="C:cytosol"/>
    <property type="evidence" value="ECO:0007669"/>
    <property type="project" value="TreeGrafter"/>
</dbReference>
<dbReference type="GO" id="GO:0000287">
    <property type="term" value="F:magnesium ion binding"/>
    <property type="evidence" value="ECO:0007669"/>
    <property type="project" value="InterPro"/>
</dbReference>
<keyword evidence="6" id="KW-1185">Reference proteome</keyword>
<feature type="region of interest" description="Disordered" evidence="3">
    <location>
        <begin position="46"/>
        <end position="70"/>
    </location>
</feature>
<dbReference type="KEGG" id="sarm:DVA86_03390"/>
<gene>
    <name evidence="5" type="ORF">DVA86_03390</name>
</gene>
<accession>A0A345XJL5</accession>
<evidence type="ECO:0000259" key="4">
    <source>
        <dbReference type="Pfam" id="PF01648"/>
    </source>
</evidence>
<dbReference type="RefSeq" id="WP_208875646.1">
    <property type="nucleotide sequence ID" value="NZ_CP031320.1"/>
</dbReference>
<sequence length="282" mass="30234">MSAAPAPLVHAPGPGGPWHSVRDSLRHHGLAVAYGWAAAWVPPGTAQRERELPDGGPDGARRPPPPRVRERRSAARFFFRHTVARALGTSPAYVDLAYMPHGRPYVRGCDGLEVSLSHSGPLLAVALSTRGRVGVDVEAADRPLGGAGWERRVCTPRERAVLAAVPGERRTAELVRMWTLKEAYSKALGQGMRYAFDRLGFPSDGPPERSLGPEGHWQPVTGWHCATALPESAPAYRVSWVYQRRPDAAASASGWADADVAAFLAGPGQNDGAVEGALRSPR</sequence>
<organism evidence="5 6">
    <name type="scientific">Streptomyces armeniacus</name>
    <dbReference type="NCBI Taxonomy" id="83291"/>
    <lineage>
        <taxon>Bacteria</taxon>
        <taxon>Bacillati</taxon>
        <taxon>Actinomycetota</taxon>
        <taxon>Actinomycetes</taxon>
        <taxon>Kitasatosporales</taxon>
        <taxon>Streptomycetaceae</taxon>
        <taxon>Streptomyces</taxon>
    </lineage>
</organism>